<dbReference type="RefSeq" id="WP_155082349.1">
    <property type="nucleotide sequence ID" value="NZ_WMIA01000001.1"/>
</dbReference>
<evidence type="ECO:0000313" key="2">
    <source>
        <dbReference type="Proteomes" id="UP000437131"/>
    </source>
</evidence>
<gene>
    <name evidence="1" type="ORF">GGC33_00250</name>
</gene>
<name>A0A844GQM0_9CHRO</name>
<organism evidence="1 2">
    <name type="scientific">Cyanobacterium aponinum 0216</name>
    <dbReference type="NCBI Taxonomy" id="2676140"/>
    <lineage>
        <taxon>Bacteria</taxon>
        <taxon>Bacillati</taxon>
        <taxon>Cyanobacteriota</taxon>
        <taxon>Cyanophyceae</taxon>
        <taxon>Oscillatoriophycideae</taxon>
        <taxon>Chroococcales</taxon>
        <taxon>Geminocystaceae</taxon>
        <taxon>Cyanobacterium</taxon>
    </lineage>
</organism>
<sequence>MNINEIKYRDQVIRTYIKNRNWDKNNEFLLKQKLLLNSDQLLPKYPFVVEDEWEVEFGRSDSGLGDLIFTDGNGNFAVVEIKYIDKLNSGDTASNRRTKKRQKVREQSVKYANIYRENNFVKSIKAFIFTNENSEPIKIKKVIENGKLILK</sequence>
<reference evidence="1 2" key="1">
    <citation type="submission" date="2019-11" db="EMBL/GenBank/DDBJ databases">
        <title>Isolation of a new High Light Tolerant Cyanobacteria.</title>
        <authorList>
            <person name="Dobson Z."/>
            <person name="Vaughn N."/>
            <person name="Vaughn M."/>
            <person name="Fromme P."/>
            <person name="Mazor Y."/>
        </authorList>
    </citation>
    <scope>NUCLEOTIDE SEQUENCE [LARGE SCALE GENOMIC DNA]</scope>
    <source>
        <strain evidence="1 2">0216</strain>
    </source>
</reference>
<evidence type="ECO:0000313" key="1">
    <source>
        <dbReference type="EMBL" id="MTF37371.1"/>
    </source>
</evidence>
<dbReference type="EMBL" id="WMIA01000001">
    <property type="protein sequence ID" value="MTF37371.1"/>
    <property type="molecule type" value="Genomic_DNA"/>
</dbReference>
<protein>
    <submittedName>
        <fullName evidence="1">Uncharacterized protein</fullName>
    </submittedName>
</protein>
<dbReference type="Proteomes" id="UP000437131">
    <property type="component" value="Unassembled WGS sequence"/>
</dbReference>
<proteinExistence type="predicted"/>
<dbReference type="AlphaFoldDB" id="A0A844GQM0"/>
<comment type="caution">
    <text evidence="1">The sequence shown here is derived from an EMBL/GenBank/DDBJ whole genome shotgun (WGS) entry which is preliminary data.</text>
</comment>
<accession>A0A844GQM0</accession>